<dbReference type="SMART" id="SM00342">
    <property type="entry name" value="HTH_ARAC"/>
    <property type="match status" value="1"/>
</dbReference>
<feature type="domain" description="HTH araC/xylS-type" evidence="3">
    <location>
        <begin position="181"/>
        <end position="279"/>
    </location>
</feature>
<dbReference type="Gene3D" id="1.10.10.60">
    <property type="entry name" value="Homeodomain-like"/>
    <property type="match status" value="1"/>
</dbReference>
<protein>
    <submittedName>
        <fullName evidence="5">AraC family transcriptional regulator N-terminal domain-containing protein</fullName>
    </submittedName>
    <submittedName>
        <fullName evidence="4">Transcriptional regulator, AraC family</fullName>
    </submittedName>
</protein>
<dbReference type="Pfam" id="PF12833">
    <property type="entry name" value="HTH_18"/>
    <property type="match status" value="1"/>
</dbReference>
<dbReference type="PANTHER" id="PTHR43436">
    <property type="entry name" value="ARAC-FAMILY TRANSCRIPTIONAL REGULATOR"/>
    <property type="match status" value="1"/>
</dbReference>
<dbReference type="GO" id="GO:0003700">
    <property type="term" value="F:DNA-binding transcription factor activity"/>
    <property type="evidence" value="ECO:0007669"/>
    <property type="project" value="InterPro"/>
</dbReference>
<proteinExistence type="predicted"/>
<reference evidence="5 7" key="3">
    <citation type="submission" date="2024-09" db="EMBL/GenBank/DDBJ databases">
        <title>Genomes of Rahnella.</title>
        <authorList>
            <person name="Mnguni F.C."/>
            <person name="Shin G.Y."/>
            <person name="Coutinho T."/>
        </authorList>
    </citation>
    <scope>NUCLEOTIDE SEQUENCE [LARGE SCALE GENOMIC DNA]</scope>
    <source>
        <strain evidence="5 7">20WA0057</strain>
    </source>
</reference>
<dbReference type="PANTHER" id="PTHR43436:SF1">
    <property type="entry name" value="TRANSCRIPTIONAL REGULATORY PROTEIN"/>
    <property type="match status" value="1"/>
</dbReference>
<evidence type="ECO:0000313" key="5">
    <source>
        <dbReference type="EMBL" id="MFD3223210.1"/>
    </source>
</evidence>
<dbReference type="EMBL" id="JBHUCJ010000010">
    <property type="protein sequence ID" value="MFD3223210.1"/>
    <property type="molecule type" value="Genomic_DNA"/>
</dbReference>
<dbReference type="EMBL" id="CP002505">
    <property type="protein sequence ID" value="ADW73933.1"/>
    <property type="molecule type" value="Genomic_DNA"/>
</dbReference>
<dbReference type="HOGENOM" id="CLU_000445_100_0_6"/>
<evidence type="ECO:0000256" key="1">
    <source>
        <dbReference type="ARBA" id="ARBA00023015"/>
    </source>
</evidence>
<dbReference type="Pfam" id="PF06719">
    <property type="entry name" value="AraC_N"/>
    <property type="match status" value="1"/>
</dbReference>
<reference evidence="4 6" key="2">
    <citation type="journal article" date="2012" name="J. Bacteriol.">
        <title>Complete Genome Sequence of Rahnella sp. Strain Y9602, a Gammaproteobacterium Isolate from Metal- and Radionuclide-Contaminated Soil.</title>
        <authorList>
            <person name="Martinez R.J."/>
            <person name="Bruce D."/>
            <person name="Detter C."/>
            <person name="Goodwin L.A."/>
            <person name="Han J."/>
            <person name="Han C.S."/>
            <person name="Held B."/>
            <person name="Land M.L."/>
            <person name="Mikhailova N."/>
            <person name="Nolan M."/>
            <person name="Pennacchio L."/>
            <person name="Pitluck S."/>
            <person name="Tapia R."/>
            <person name="Woyke T."/>
            <person name="Sobecky P.A."/>
        </authorList>
    </citation>
    <scope>NUCLEOTIDE SEQUENCE [LARGE SCALE GENOMIC DNA]</scope>
    <source>
        <strain evidence="4 6">Y9602</strain>
    </source>
</reference>
<dbReference type="InterPro" id="IPR009057">
    <property type="entry name" value="Homeodomain-like_sf"/>
</dbReference>
<dbReference type="InterPro" id="IPR018060">
    <property type="entry name" value="HTH_AraC"/>
</dbReference>
<dbReference type="PROSITE" id="PS01124">
    <property type="entry name" value="HTH_ARAC_FAMILY_2"/>
    <property type="match status" value="1"/>
</dbReference>
<organism evidence="4 6">
    <name type="scientific">Rahnella sp. (strain Y9602)</name>
    <dbReference type="NCBI Taxonomy" id="2703885"/>
    <lineage>
        <taxon>Bacteria</taxon>
        <taxon>Pseudomonadati</taxon>
        <taxon>Pseudomonadota</taxon>
        <taxon>Gammaproteobacteria</taxon>
        <taxon>Enterobacterales</taxon>
        <taxon>Yersiniaceae</taxon>
        <taxon>Rahnella</taxon>
    </lineage>
</organism>
<dbReference type="SUPFAM" id="SSF46689">
    <property type="entry name" value="Homeodomain-like"/>
    <property type="match status" value="2"/>
</dbReference>
<reference evidence="6" key="1">
    <citation type="submission" date="2011-01" db="EMBL/GenBank/DDBJ databases">
        <title>Complete sequence of chromosome of Rahnella sp. Y9602.</title>
        <authorList>
            <consortium name="US DOE Joint Genome Institute"/>
            <person name="Lucas S."/>
            <person name="Copeland A."/>
            <person name="Lapidus A."/>
            <person name="Cheng J.-F."/>
            <person name="Goodwin L."/>
            <person name="Pitluck S."/>
            <person name="Lu M."/>
            <person name="Detter J.C."/>
            <person name="Han C."/>
            <person name="Tapia R."/>
            <person name="Land M."/>
            <person name="Hauser L."/>
            <person name="Kyrpides N."/>
            <person name="Ivanova N."/>
            <person name="Ovchinnikova G."/>
            <person name="Pagani I."/>
            <person name="Sobecky P.A."/>
            <person name="Martinez R.J."/>
            <person name="Woyke T."/>
        </authorList>
    </citation>
    <scope>NUCLEOTIDE SEQUENCE [LARGE SCALE GENOMIC DNA]</scope>
    <source>
        <strain evidence="6">Y9602</strain>
    </source>
</reference>
<dbReference type="InterPro" id="IPR009594">
    <property type="entry name" value="Tscrpt_reg_HTH_AraC_N"/>
</dbReference>
<dbReference type="eggNOG" id="COG2207">
    <property type="taxonomic scope" value="Bacteria"/>
</dbReference>
<dbReference type="Proteomes" id="UP000007257">
    <property type="component" value="Chromosome"/>
</dbReference>
<evidence type="ECO:0000313" key="7">
    <source>
        <dbReference type="Proteomes" id="UP001598201"/>
    </source>
</evidence>
<dbReference type="Proteomes" id="UP001598201">
    <property type="component" value="Unassembled WGS sequence"/>
</dbReference>
<evidence type="ECO:0000313" key="6">
    <source>
        <dbReference type="Proteomes" id="UP000007257"/>
    </source>
</evidence>
<evidence type="ECO:0000313" key="4">
    <source>
        <dbReference type="EMBL" id="ADW73933.1"/>
    </source>
</evidence>
<evidence type="ECO:0000259" key="3">
    <source>
        <dbReference type="PROSITE" id="PS01124"/>
    </source>
</evidence>
<dbReference type="AlphaFoldDB" id="A0A0H3FAA7"/>
<dbReference type="RefSeq" id="WP_013575633.1">
    <property type="nucleotide sequence ID" value="NC_015061.1"/>
</dbReference>
<gene>
    <name evidence="4" type="ordered locus">Rahaq_2324</name>
    <name evidence="5" type="ORF">ACFPK4_06675</name>
</gene>
<name>A0A0H3FAA7_RAHSY</name>
<sequence>MNELRDLVMRAENEWTATGIPRVKMVRAEACSDQVYEPMLHLVLQGTKNLSIGNQVLWFEPASYTLIPIDVPAIGQIHSDAPNRPFLAVGLTLDPVVIATMFGDLCDTRPTLREPDFSATAASPEMMDAWLRMMRLVDRPDEAGILAPMIEREILFRVFQGPHGNMLRQIAHADSGLSQVRRAIDWIRVHFTESFLVEDLAALAGMSVAALYRHFKAVTAMTPIQYQKKLRLLKARRQLIFEPDAAAAVAFSVGYESASQFSREYARMFGMPPVRDVTRFKTPIV</sequence>
<evidence type="ECO:0000256" key="2">
    <source>
        <dbReference type="ARBA" id="ARBA00023163"/>
    </source>
</evidence>
<keyword evidence="2" id="KW-0804">Transcription</keyword>
<dbReference type="KEGG" id="rah:Rahaq_2324"/>
<accession>A0A0H3FAA7</accession>
<dbReference type="GO" id="GO:0043565">
    <property type="term" value="F:sequence-specific DNA binding"/>
    <property type="evidence" value="ECO:0007669"/>
    <property type="project" value="InterPro"/>
</dbReference>
<keyword evidence="1" id="KW-0805">Transcription regulation</keyword>
<keyword evidence="7" id="KW-1185">Reference proteome</keyword>